<evidence type="ECO:0000313" key="2">
    <source>
        <dbReference type="Proteomes" id="UP000275727"/>
    </source>
</evidence>
<sequence>MARISGGTARRRRVGDAFWISVAQGGDFDGGRAPVRLQMETPDATDADHADTKTAGFIAQKVTLASIPIERGVLM</sequence>
<organism evidence="1 2">
    <name type="scientific">Sphingosinicella microcystinivorans</name>
    <dbReference type="NCBI Taxonomy" id="335406"/>
    <lineage>
        <taxon>Bacteria</taxon>
        <taxon>Pseudomonadati</taxon>
        <taxon>Pseudomonadota</taxon>
        <taxon>Alphaproteobacteria</taxon>
        <taxon>Sphingomonadales</taxon>
        <taxon>Sphingosinicellaceae</taxon>
        <taxon>Sphingosinicella</taxon>
    </lineage>
</organism>
<dbReference type="Proteomes" id="UP000275727">
    <property type="component" value="Chromosome"/>
</dbReference>
<gene>
    <name evidence="1" type="ORF">SmB9_20530</name>
</gene>
<protein>
    <submittedName>
        <fullName evidence="1">Uncharacterized protein</fullName>
    </submittedName>
</protein>
<dbReference type="EMBL" id="AP018711">
    <property type="protein sequence ID" value="BBE34395.1"/>
    <property type="molecule type" value="Genomic_DNA"/>
</dbReference>
<proteinExistence type="predicted"/>
<name>A0AAD1D6C3_SPHMI</name>
<dbReference type="KEGG" id="smic:SmB9_20530"/>
<evidence type="ECO:0000313" key="1">
    <source>
        <dbReference type="EMBL" id="BBE34395.1"/>
    </source>
</evidence>
<reference evidence="1 2" key="1">
    <citation type="submission" date="2018-06" db="EMBL/GenBank/DDBJ databases">
        <title>Complete Genome Sequence of the Microcystin-Degrading Bacterium Sphingosinicella microcystinivorans Strain B-9.</title>
        <authorList>
            <person name="Jin H."/>
            <person name="Nishizawa T."/>
            <person name="Guo Y."/>
            <person name="Nishizawa A."/>
            <person name="Park H."/>
            <person name="Kato H."/>
            <person name="Tsuji K."/>
            <person name="Harada K."/>
        </authorList>
    </citation>
    <scope>NUCLEOTIDE SEQUENCE [LARGE SCALE GENOMIC DNA]</scope>
    <source>
        <strain evidence="1 2">B9</strain>
    </source>
</reference>
<accession>A0AAD1D6C3</accession>
<dbReference type="AlphaFoldDB" id="A0AAD1D6C3"/>